<evidence type="ECO:0000313" key="6">
    <source>
        <dbReference type="Proteomes" id="UP000515908"/>
    </source>
</evidence>
<dbReference type="FunFam" id="2.60.200.20:FF:000019">
    <property type="entry name" value="Nuclear inhibitor of protein phosphatase"/>
    <property type="match status" value="1"/>
</dbReference>
<proteinExistence type="predicted"/>
<dbReference type="Pfam" id="PF00639">
    <property type="entry name" value="Rotamase"/>
    <property type="match status" value="1"/>
</dbReference>
<dbReference type="PANTHER" id="PTHR23308">
    <property type="entry name" value="NUCLEAR INHIBITOR OF PROTEIN PHOSPHATASE-1"/>
    <property type="match status" value="1"/>
</dbReference>
<dbReference type="EMBL" id="LR877155">
    <property type="protein sequence ID" value="CAD2218364.1"/>
    <property type="molecule type" value="Genomic_DNA"/>
</dbReference>
<feature type="domain" description="FHA" evidence="3">
    <location>
        <begin position="90"/>
        <end position="141"/>
    </location>
</feature>
<evidence type="ECO:0000259" key="3">
    <source>
        <dbReference type="PROSITE" id="PS50006"/>
    </source>
</evidence>
<dbReference type="InterPro" id="IPR008984">
    <property type="entry name" value="SMAD_FHA_dom_sf"/>
</dbReference>
<dbReference type="AlphaFoldDB" id="A0A7G2CHH7"/>
<sequence>MSSFARLTQLDEAAQFKQKDTRERTVPLSEEALALPEHIIKCTDPVKLNMQVQFFKCPAWAGLPAKAYHLHCTREGQVFPALALDRFPFYLLGKSDKCDYRLEHPSVSAIHAAIVFHKEQNCFVIVDLRSTNGVRVNDARITPEKPVPLAVGSIIRLGHSTRRYELRLGKATKAEPNNKRPHEAVQEPAEVQASKSVKPDAPVVPPTVVHPSPPDEAPPLPDAEEKDRTAAVEHEDRAKVFHLFQLVIKHKGVDKPKVRRTGEVVTRSKEDAFELAQFILKKHPEKQWTLEEFLAVVEEYCEVRAEGKNGDLKQVSPGTYSEEFDAHVFQLNRKEVSAPFESRLGIHLVYRCD</sequence>
<keyword evidence="1" id="KW-0413">Isomerase</keyword>
<dbReference type="SUPFAM" id="SSF49879">
    <property type="entry name" value="SMAD/FHA domain"/>
    <property type="match status" value="1"/>
</dbReference>
<gene>
    <name evidence="5" type="ORF">ADEAN_000585200</name>
</gene>
<protein>
    <submittedName>
        <fullName evidence="5">FHA domain/PPIC-type PPIASE domain containing protein, putative</fullName>
    </submittedName>
</protein>
<feature type="region of interest" description="Disordered" evidence="2">
    <location>
        <begin position="168"/>
        <end position="232"/>
    </location>
</feature>
<dbReference type="PROSITE" id="PS50198">
    <property type="entry name" value="PPIC_PPIASE_2"/>
    <property type="match status" value="1"/>
</dbReference>
<dbReference type="InterPro" id="IPR046357">
    <property type="entry name" value="PPIase_dom_sf"/>
</dbReference>
<feature type="compositionally biased region" description="Pro residues" evidence="2">
    <location>
        <begin position="211"/>
        <end position="221"/>
    </location>
</feature>
<evidence type="ECO:0000256" key="2">
    <source>
        <dbReference type="SAM" id="MobiDB-lite"/>
    </source>
</evidence>
<organism evidence="5 6">
    <name type="scientific">Angomonas deanei</name>
    <dbReference type="NCBI Taxonomy" id="59799"/>
    <lineage>
        <taxon>Eukaryota</taxon>
        <taxon>Discoba</taxon>
        <taxon>Euglenozoa</taxon>
        <taxon>Kinetoplastea</taxon>
        <taxon>Metakinetoplastina</taxon>
        <taxon>Trypanosomatida</taxon>
        <taxon>Trypanosomatidae</taxon>
        <taxon>Strigomonadinae</taxon>
        <taxon>Angomonas</taxon>
    </lineage>
</organism>
<feature type="compositionally biased region" description="Basic and acidic residues" evidence="2">
    <location>
        <begin position="223"/>
        <end position="232"/>
    </location>
</feature>
<dbReference type="InterPro" id="IPR000253">
    <property type="entry name" value="FHA_dom"/>
</dbReference>
<feature type="domain" description="PpiC" evidence="4">
    <location>
        <begin position="256"/>
        <end position="353"/>
    </location>
</feature>
<dbReference type="Gene3D" id="2.60.200.20">
    <property type="match status" value="1"/>
</dbReference>
<dbReference type="GO" id="GO:0003755">
    <property type="term" value="F:peptidyl-prolyl cis-trans isomerase activity"/>
    <property type="evidence" value="ECO:0007669"/>
    <property type="project" value="UniProtKB-KW"/>
</dbReference>
<keyword evidence="1" id="KW-0697">Rotamase</keyword>
<dbReference type="InterPro" id="IPR050923">
    <property type="entry name" value="Cell_Proc_Reg/RNA_Proc"/>
</dbReference>
<name>A0A7G2CHH7_9TRYP</name>
<keyword evidence="6" id="KW-1185">Reference proteome</keyword>
<dbReference type="Proteomes" id="UP000515908">
    <property type="component" value="Chromosome 11"/>
</dbReference>
<evidence type="ECO:0000313" key="5">
    <source>
        <dbReference type="EMBL" id="CAD2218364.1"/>
    </source>
</evidence>
<dbReference type="VEuPathDB" id="TriTrypDB:ADEAN_000585200"/>
<dbReference type="SMART" id="SM00240">
    <property type="entry name" value="FHA"/>
    <property type="match status" value="1"/>
</dbReference>
<dbReference type="PROSITE" id="PS50006">
    <property type="entry name" value="FHA_DOMAIN"/>
    <property type="match status" value="1"/>
</dbReference>
<dbReference type="SUPFAM" id="SSF54534">
    <property type="entry name" value="FKBP-like"/>
    <property type="match status" value="1"/>
</dbReference>
<feature type="compositionally biased region" description="Basic and acidic residues" evidence="2">
    <location>
        <begin position="168"/>
        <end position="185"/>
    </location>
</feature>
<accession>A0A7G2CHH7</accession>
<dbReference type="InterPro" id="IPR000297">
    <property type="entry name" value="PPIase_PpiC"/>
</dbReference>
<dbReference type="Pfam" id="PF00498">
    <property type="entry name" value="FHA"/>
    <property type="match status" value="1"/>
</dbReference>
<evidence type="ECO:0000256" key="1">
    <source>
        <dbReference type="PROSITE-ProRule" id="PRU00278"/>
    </source>
</evidence>
<reference evidence="5 6" key="1">
    <citation type="submission" date="2020-08" db="EMBL/GenBank/DDBJ databases">
        <authorList>
            <person name="Newling K."/>
            <person name="Davey J."/>
            <person name="Forrester S."/>
        </authorList>
    </citation>
    <scope>NUCLEOTIDE SEQUENCE [LARGE SCALE GENOMIC DNA]</scope>
    <source>
        <strain evidence="6">Crithidia deanei Carvalho (ATCC PRA-265)</strain>
    </source>
</reference>
<dbReference type="Gene3D" id="3.10.50.40">
    <property type="match status" value="1"/>
</dbReference>
<evidence type="ECO:0000259" key="4">
    <source>
        <dbReference type="PROSITE" id="PS50198"/>
    </source>
</evidence>